<dbReference type="AlphaFoldDB" id="A0A2P2R489"/>
<accession>A0A2P2R489</accession>
<protein>
    <submittedName>
        <fullName evidence="1">Uncharacterized protein</fullName>
    </submittedName>
</protein>
<evidence type="ECO:0000313" key="1">
    <source>
        <dbReference type="EMBL" id="MBX73997.1"/>
    </source>
</evidence>
<name>A0A2P2R489_RHIMU</name>
<organism evidence="1">
    <name type="scientific">Rhizophora mucronata</name>
    <name type="common">Asiatic mangrove</name>
    <dbReference type="NCBI Taxonomy" id="61149"/>
    <lineage>
        <taxon>Eukaryota</taxon>
        <taxon>Viridiplantae</taxon>
        <taxon>Streptophyta</taxon>
        <taxon>Embryophyta</taxon>
        <taxon>Tracheophyta</taxon>
        <taxon>Spermatophyta</taxon>
        <taxon>Magnoliopsida</taxon>
        <taxon>eudicotyledons</taxon>
        <taxon>Gunneridae</taxon>
        <taxon>Pentapetalae</taxon>
        <taxon>rosids</taxon>
        <taxon>fabids</taxon>
        <taxon>Malpighiales</taxon>
        <taxon>Rhizophoraceae</taxon>
        <taxon>Rhizophora</taxon>
    </lineage>
</organism>
<sequence>MCGTCIITVVDCRNHCRKGSLKHLDRGQLAMALPGWLE</sequence>
<proteinExistence type="predicted"/>
<dbReference type="EMBL" id="GGEC01093513">
    <property type="protein sequence ID" value="MBX73997.1"/>
    <property type="molecule type" value="Transcribed_RNA"/>
</dbReference>
<reference evidence="1" key="1">
    <citation type="submission" date="2018-02" db="EMBL/GenBank/DDBJ databases">
        <title>Rhizophora mucronata_Transcriptome.</title>
        <authorList>
            <person name="Meera S.P."/>
            <person name="Sreeshan A."/>
            <person name="Augustine A."/>
        </authorList>
    </citation>
    <scope>NUCLEOTIDE SEQUENCE</scope>
    <source>
        <tissue evidence="1">Leaf</tissue>
    </source>
</reference>